<accession>A0AAN7VZG1</accession>
<feature type="region of interest" description="Disordered" evidence="1">
    <location>
        <begin position="176"/>
        <end position="205"/>
    </location>
</feature>
<dbReference type="Proteomes" id="UP001310594">
    <property type="component" value="Unassembled WGS sequence"/>
</dbReference>
<evidence type="ECO:0000256" key="1">
    <source>
        <dbReference type="SAM" id="MobiDB-lite"/>
    </source>
</evidence>
<comment type="caution">
    <text evidence="2">The sequence shown here is derived from an EMBL/GenBank/DDBJ whole genome shotgun (WGS) entry which is preliminary data.</text>
</comment>
<reference evidence="2" key="1">
    <citation type="submission" date="2023-08" db="EMBL/GenBank/DDBJ databases">
        <title>Black Yeasts Isolated from many extreme environments.</title>
        <authorList>
            <person name="Coleine C."/>
            <person name="Stajich J.E."/>
            <person name="Selbmann L."/>
        </authorList>
    </citation>
    <scope>NUCLEOTIDE SEQUENCE</scope>
    <source>
        <strain evidence="2">CCFEE 5810</strain>
    </source>
</reference>
<gene>
    <name evidence="2" type="ORF">LTR97_007795</name>
</gene>
<evidence type="ECO:0000313" key="2">
    <source>
        <dbReference type="EMBL" id="KAK5696493.1"/>
    </source>
</evidence>
<proteinExistence type="predicted"/>
<dbReference type="AlphaFoldDB" id="A0AAN7VZG1"/>
<sequence length="495" mass="54630">MADFNGLPNEVNNENIQMDSQGQIGGAEDFDFDAYMDGGSMDPNFDIDELLRQTMGSDEVPNFDIHDAPNSMPLINTEPSAPAYSQNNQSNGEMMNGSAAQTAQLDNKIPLQTPPDIQSFDFHRAMAKISRANQDYDQTTSRAITKQDYQRIVGDFKSQSPQIVMSALTMDSPATGMPVSSLCTPPPSMDTSSARAGAEDEEESPIVHAAKKVKLDVTGEVPKKAKKARKVLKAPQSHDTEPEYIEDIANPDAALMSIAHPDLIYFTKISPPYDDLATVKTQMHAYAKRFFDAIKAPGAQDFVGHKVVLPQKAEHVQNMLTRFANQQKKAKEDISKLLTTPLQAKEARANCILAFAAAVFMHEVGVLSDEYAIIKAKPDRKSVHYPHADLESICSVRLEKMIKVVKDFKVAAVDILEGKNLKEFARDPDWYLTVKTNNMKSNATRALTSKELKAAAKQASEDGAKAEETKGKKRKVSEVEDKDEDGESDEEIEEE</sequence>
<name>A0AAN7VZG1_9PEZI</name>
<feature type="compositionally biased region" description="Acidic residues" evidence="1">
    <location>
        <begin position="480"/>
        <end position="495"/>
    </location>
</feature>
<organism evidence="2 3">
    <name type="scientific">Elasticomyces elasticus</name>
    <dbReference type="NCBI Taxonomy" id="574655"/>
    <lineage>
        <taxon>Eukaryota</taxon>
        <taxon>Fungi</taxon>
        <taxon>Dikarya</taxon>
        <taxon>Ascomycota</taxon>
        <taxon>Pezizomycotina</taxon>
        <taxon>Dothideomycetes</taxon>
        <taxon>Dothideomycetidae</taxon>
        <taxon>Mycosphaerellales</taxon>
        <taxon>Teratosphaeriaceae</taxon>
        <taxon>Elasticomyces</taxon>
    </lineage>
</organism>
<evidence type="ECO:0000313" key="3">
    <source>
        <dbReference type="Proteomes" id="UP001310594"/>
    </source>
</evidence>
<feature type="compositionally biased region" description="Basic and acidic residues" evidence="1">
    <location>
        <begin position="451"/>
        <end position="470"/>
    </location>
</feature>
<feature type="region of interest" description="Disordered" evidence="1">
    <location>
        <begin position="451"/>
        <end position="495"/>
    </location>
</feature>
<dbReference type="EMBL" id="JAVRQU010000012">
    <property type="protein sequence ID" value="KAK5696493.1"/>
    <property type="molecule type" value="Genomic_DNA"/>
</dbReference>
<protein>
    <submittedName>
        <fullName evidence="2">Uncharacterized protein</fullName>
    </submittedName>
</protein>